<reference evidence="2" key="1">
    <citation type="submission" date="2020-07" db="EMBL/GenBank/DDBJ databases">
        <authorList>
            <person name="Tarantini F.S."/>
            <person name="Hong K.W."/>
            <person name="Chan K.G."/>
        </authorList>
    </citation>
    <scope>NUCLEOTIDE SEQUENCE</scope>
    <source>
        <strain evidence="2">32-07</strain>
    </source>
</reference>
<dbReference type="EMBL" id="CP059572">
    <property type="protein sequence ID" value="QXJ23318.1"/>
    <property type="molecule type" value="Genomic_DNA"/>
</dbReference>
<sequence>MTTVTTAAELLRTARFTAVHLEMRDVYAMDGEDEDFEEWRTGHRDDPADPDSWWRPWLTFVREATRRGVRVRRARIVSEPVSEYIRFEYDGTFTNIYAGEQVRWLPRRRASGLCLPGNDFWLFDGELVLWNHFDGDGRSQPKETTTDTIMVKTCSSAFEAVWERGVDHADYLPV</sequence>
<keyword evidence="3" id="KW-1185">Reference proteome</keyword>
<feature type="domain" description="DUF6879" evidence="1">
    <location>
        <begin position="7"/>
        <end position="172"/>
    </location>
</feature>
<proteinExistence type="predicted"/>
<protein>
    <recommendedName>
        <fullName evidence="1">DUF6879 domain-containing protein</fullName>
    </recommendedName>
</protein>
<accession>A0ABX8R2T7</accession>
<dbReference type="Proteomes" id="UP001049518">
    <property type="component" value="Chromosome"/>
</dbReference>
<dbReference type="InterPro" id="IPR049244">
    <property type="entry name" value="DUF6879"/>
</dbReference>
<evidence type="ECO:0000259" key="1">
    <source>
        <dbReference type="Pfam" id="PF21806"/>
    </source>
</evidence>
<evidence type="ECO:0000313" key="2">
    <source>
        <dbReference type="EMBL" id="QXJ23318.1"/>
    </source>
</evidence>
<organism evidence="2 3">
    <name type="scientific">Actinomadura graeca</name>
    <dbReference type="NCBI Taxonomy" id="2750812"/>
    <lineage>
        <taxon>Bacteria</taxon>
        <taxon>Bacillati</taxon>
        <taxon>Actinomycetota</taxon>
        <taxon>Actinomycetes</taxon>
        <taxon>Streptosporangiales</taxon>
        <taxon>Thermomonosporaceae</taxon>
        <taxon>Actinomadura</taxon>
    </lineage>
</organism>
<gene>
    <name evidence="2" type="ORF">AGRA3207_004459</name>
</gene>
<dbReference type="Pfam" id="PF21806">
    <property type="entry name" value="DUF6879"/>
    <property type="match status" value="1"/>
</dbReference>
<evidence type="ECO:0000313" key="3">
    <source>
        <dbReference type="Proteomes" id="UP001049518"/>
    </source>
</evidence>
<name>A0ABX8R2T7_9ACTN</name>
<dbReference type="RefSeq" id="WP_231329004.1">
    <property type="nucleotide sequence ID" value="NZ_CP059572.1"/>
</dbReference>